<protein>
    <recommendedName>
        <fullName evidence="1">G domain-containing protein</fullName>
    </recommendedName>
</protein>
<accession>A0A8J3QM47</accession>
<dbReference type="SUPFAM" id="SSF52540">
    <property type="entry name" value="P-loop containing nucleoside triphosphate hydrolases"/>
    <property type="match status" value="1"/>
</dbReference>
<dbReference type="RefSeq" id="WP_203915275.1">
    <property type="nucleotide sequence ID" value="NZ_BONY01000142.1"/>
</dbReference>
<dbReference type="Proteomes" id="UP000612899">
    <property type="component" value="Unassembled WGS sequence"/>
</dbReference>
<name>A0A8J3QM47_9ACTN</name>
<dbReference type="GO" id="GO:0019843">
    <property type="term" value="F:rRNA binding"/>
    <property type="evidence" value="ECO:0007669"/>
    <property type="project" value="TreeGrafter"/>
</dbReference>
<dbReference type="GO" id="GO:0005525">
    <property type="term" value="F:GTP binding"/>
    <property type="evidence" value="ECO:0007669"/>
    <property type="project" value="InterPro"/>
</dbReference>
<proteinExistence type="predicted"/>
<feature type="domain" description="G" evidence="1">
    <location>
        <begin position="11"/>
        <end position="127"/>
    </location>
</feature>
<dbReference type="Gene3D" id="3.40.50.300">
    <property type="entry name" value="P-loop containing nucleotide triphosphate hydrolases"/>
    <property type="match status" value="1"/>
</dbReference>
<keyword evidence="3" id="KW-1185">Reference proteome</keyword>
<dbReference type="GO" id="GO:0000028">
    <property type="term" value="P:ribosomal small subunit assembly"/>
    <property type="evidence" value="ECO:0007669"/>
    <property type="project" value="TreeGrafter"/>
</dbReference>
<dbReference type="GO" id="GO:0043024">
    <property type="term" value="F:ribosomal small subunit binding"/>
    <property type="evidence" value="ECO:0007669"/>
    <property type="project" value="TreeGrafter"/>
</dbReference>
<dbReference type="InterPro" id="IPR005662">
    <property type="entry name" value="GTPase_Era-like"/>
</dbReference>
<dbReference type="EMBL" id="BONY01000142">
    <property type="protein sequence ID" value="GIH11556.1"/>
    <property type="molecule type" value="Genomic_DNA"/>
</dbReference>
<comment type="caution">
    <text evidence="2">The sequence shown here is derived from an EMBL/GenBank/DDBJ whole genome shotgun (WGS) entry which is preliminary data.</text>
</comment>
<dbReference type="PANTHER" id="PTHR42698:SF1">
    <property type="entry name" value="GTPASE ERA, MITOCHONDRIAL"/>
    <property type="match status" value="1"/>
</dbReference>
<dbReference type="CDD" id="cd00882">
    <property type="entry name" value="Ras_like_GTPase"/>
    <property type="match status" value="1"/>
</dbReference>
<evidence type="ECO:0000313" key="3">
    <source>
        <dbReference type="Proteomes" id="UP000612899"/>
    </source>
</evidence>
<dbReference type="Pfam" id="PF01926">
    <property type="entry name" value="MMR_HSR1"/>
    <property type="match status" value="1"/>
</dbReference>
<dbReference type="InterPro" id="IPR006073">
    <property type="entry name" value="GTP-bd"/>
</dbReference>
<dbReference type="InterPro" id="IPR027417">
    <property type="entry name" value="P-loop_NTPase"/>
</dbReference>
<dbReference type="PANTHER" id="PTHR42698">
    <property type="entry name" value="GTPASE ERA"/>
    <property type="match status" value="1"/>
</dbReference>
<gene>
    <name evidence="2" type="ORF">Rhe02_96230</name>
</gene>
<evidence type="ECO:0000259" key="1">
    <source>
        <dbReference type="Pfam" id="PF01926"/>
    </source>
</evidence>
<reference evidence="2" key="1">
    <citation type="submission" date="2021-01" db="EMBL/GenBank/DDBJ databases">
        <title>Whole genome shotgun sequence of Rhizocola hellebori NBRC 109834.</title>
        <authorList>
            <person name="Komaki H."/>
            <person name="Tamura T."/>
        </authorList>
    </citation>
    <scope>NUCLEOTIDE SEQUENCE</scope>
    <source>
        <strain evidence="2">NBRC 109834</strain>
    </source>
</reference>
<dbReference type="AlphaFoldDB" id="A0A8J3QM47"/>
<dbReference type="GO" id="GO:0005829">
    <property type="term" value="C:cytosol"/>
    <property type="evidence" value="ECO:0007669"/>
    <property type="project" value="TreeGrafter"/>
</dbReference>
<organism evidence="2 3">
    <name type="scientific">Rhizocola hellebori</name>
    <dbReference type="NCBI Taxonomy" id="1392758"/>
    <lineage>
        <taxon>Bacteria</taxon>
        <taxon>Bacillati</taxon>
        <taxon>Actinomycetota</taxon>
        <taxon>Actinomycetes</taxon>
        <taxon>Micromonosporales</taxon>
        <taxon>Micromonosporaceae</taxon>
        <taxon>Rhizocola</taxon>
    </lineage>
</organism>
<sequence>MYDHGAPLLAVIGGPTGAGKSTLVNSLVRAPVSTTGFLRPTTRKPVLVCHPRSWARVHRHQLVPISAPALPPGLALIDAPDINSIDQANRELSNELFDDADLWVFVTTAARYADAEAWRHLRAAQQRKVDLAVVLDRVPPQAVEEIVPHLTELLGEPVPLFVVPDSQLDRQGMLPERVVTPIWEFLHKSASSKMSRESSENQGGESER</sequence>
<evidence type="ECO:0000313" key="2">
    <source>
        <dbReference type="EMBL" id="GIH11556.1"/>
    </source>
</evidence>